<evidence type="ECO:0000313" key="2">
    <source>
        <dbReference type="EMBL" id="VDR40198.1"/>
    </source>
</evidence>
<gene>
    <name evidence="2" type="ORF">NCTC10741_03354</name>
</gene>
<dbReference type="EMBL" id="LR131273">
    <property type="protein sequence ID" value="VDR40198.1"/>
    <property type="molecule type" value="Genomic_DNA"/>
</dbReference>
<sequence length="137" mass="15001">MPRPDPRAPKLGQQSLFDDEPTAAKVNGQVTRGRHSEAIDRSIHAAYAKGYIEDVDEAAVTLLRAIGTNFDEAERQRDLWAVSKALPGAVDLLDRLHMTPESRVTEGEDEMAGLIREMMSAEQEATGGDTEVHHPAP</sequence>
<dbReference type="Proteomes" id="UP000271626">
    <property type="component" value="Chromosome"/>
</dbReference>
<feature type="region of interest" description="Disordered" evidence="1">
    <location>
        <begin position="1"/>
        <end position="35"/>
    </location>
</feature>
<name>A0A3P8KIN6_TSUPA</name>
<protein>
    <submittedName>
        <fullName evidence="2">Uncharacterized protein</fullName>
    </submittedName>
</protein>
<reference evidence="2 3" key="1">
    <citation type="submission" date="2018-12" db="EMBL/GenBank/DDBJ databases">
        <authorList>
            <consortium name="Pathogen Informatics"/>
        </authorList>
    </citation>
    <scope>NUCLEOTIDE SEQUENCE [LARGE SCALE GENOMIC DNA]</scope>
    <source>
        <strain evidence="2 3">NCTC10741</strain>
    </source>
</reference>
<dbReference type="AlphaFoldDB" id="A0A3P8KIN6"/>
<dbReference type="RefSeq" id="WP_126197213.1">
    <property type="nucleotide sequence ID" value="NZ_CP085954.1"/>
</dbReference>
<proteinExistence type="predicted"/>
<organism evidence="2 3">
    <name type="scientific">Tsukamurella paurometabola</name>
    <name type="common">Corynebacterium paurometabolum</name>
    <dbReference type="NCBI Taxonomy" id="2061"/>
    <lineage>
        <taxon>Bacteria</taxon>
        <taxon>Bacillati</taxon>
        <taxon>Actinomycetota</taxon>
        <taxon>Actinomycetes</taxon>
        <taxon>Mycobacteriales</taxon>
        <taxon>Tsukamurellaceae</taxon>
        <taxon>Tsukamurella</taxon>
    </lineage>
</organism>
<accession>A0A3P8KIN6</accession>
<evidence type="ECO:0000256" key="1">
    <source>
        <dbReference type="SAM" id="MobiDB-lite"/>
    </source>
</evidence>
<dbReference type="OrthoDB" id="4775563at2"/>
<evidence type="ECO:0000313" key="3">
    <source>
        <dbReference type="Proteomes" id="UP000271626"/>
    </source>
</evidence>